<evidence type="ECO:0000313" key="3">
    <source>
        <dbReference type="EMBL" id="PPQ89184.1"/>
    </source>
</evidence>
<gene>
    <name evidence="3" type="ORF">CVT25_001152</name>
</gene>
<feature type="region of interest" description="Disordered" evidence="1">
    <location>
        <begin position="155"/>
        <end position="174"/>
    </location>
</feature>
<evidence type="ECO:0000256" key="1">
    <source>
        <dbReference type="SAM" id="MobiDB-lite"/>
    </source>
</evidence>
<protein>
    <submittedName>
        <fullName evidence="3">Uncharacterized protein</fullName>
    </submittedName>
</protein>
<feature type="compositionally biased region" description="Polar residues" evidence="1">
    <location>
        <begin position="306"/>
        <end position="315"/>
    </location>
</feature>
<keyword evidence="4" id="KW-1185">Reference proteome</keyword>
<name>A0A409XEN2_PSICY</name>
<comment type="caution">
    <text evidence="3">The sequence shown here is derived from an EMBL/GenBank/DDBJ whole genome shotgun (WGS) entry which is preliminary data.</text>
</comment>
<feature type="region of interest" description="Disordered" evidence="1">
    <location>
        <begin position="188"/>
        <end position="319"/>
    </location>
</feature>
<dbReference type="InParanoid" id="A0A409XEN2"/>
<feature type="compositionally biased region" description="Basic and acidic residues" evidence="1">
    <location>
        <begin position="242"/>
        <end position="252"/>
    </location>
</feature>
<evidence type="ECO:0000256" key="2">
    <source>
        <dbReference type="SAM" id="Phobius"/>
    </source>
</evidence>
<feature type="compositionally biased region" description="Low complexity" evidence="1">
    <location>
        <begin position="283"/>
        <end position="305"/>
    </location>
</feature>
<sequence length="591" mass="64812">MHNLATEAIRSYPVRQRLSRELLQFQLAPDTLARDTFLLNVASERVGYSGLEAMVSSKCNTKLGLQLIHLCAGLGAHPKDAIQEGSTNTSIITLLPDVMLLIRVNAVYAWNFRTLYRIPSILAQATYFVLMLNALAHLIRSLDVGNRTLPVTKPLPAPPVLPSSPRLNAPSSLPQALVSRSSRINSRISASTQRSIPFSPLSSGSSSISARHASPPSPHLSSISKSTPKSSTATAAPSRPQTDPDHNSDRDSNVNSNLNNATNSSEGNSGTSATAMDGSAGRTSMLLPSSLSSPLHSPNPSTSNSRTQSRLQTSHLESESMGVKLGVDHSPLSRTVSTQIPIQAYTYPERKQSGSLISPNASTQDAKNTSYKLSMPALFSVFSWKALKQVQRFVPTMMVFVGHGGWYFALGILAKVANAVMVTMYTGPLQAFAIPFMMALYPIVVSRIYMSMVQYLHYRVPMKRPRLLASYEGEDFASGYGGDASSYQDEDYDDDNEDMVMDNRHGTESVWEAEERLTLGRLRFDGNRYSRRGGRDIGRETVKGKQGWSRRNSDARNNRIRGPRLGQITFAVRESLAMSSVLDLGFRDEEF</sequence>
<dbReference type="OrthoDB" id="3070245at2759"/>
<dbReference type="AlphaFoldDB" id="A0A409XEN2"/>
<feature type="compositionally biased region" description="Low complexity" evidence="1">
    <location>
        <begin position="253"/>
        <end position="265"/>
    </location>
</feature>
<keyword evidence="2" id="KW-0812">Transmembrane</keyword>
<dbReference type="Proteomes" id="UP000283269">
    <property type="component" value="Unassembled WGS sequence"/>
</dbReference>
<dbReference type="EMBL" id="NHYD01001927">
    <property type="protein sequence ID" value="PPQ89184.1"/>
    <property type="molecule type" value="Genomic_DNA"/>
</dbReference>
<proteinExistence type="predicted"/>
<keyword evidence="2" id="KW-1133">Transmembrane helix</keyword>
<feature type="transmembrane region" description="Helical" evidence="2">
    <location>
        <begin position="434"/>
        <end position="456"/>
    </location>
</feature>
<feature type="transmembrane region" description="Helical" evidence="2">
    <location>
        <begin position="393"/>
        <end position="414"/>
    </location>
</feature>
<feature type="compositionally biased region" description="Low complexity" evidence="1">
    <location>
        <begin position="188"/>
        <end position="238"/>
    </location>
</feature>
<accession>A0A409XEN2</accession>
<reference evidence="3 4" key="1">
    <citation type="journal article" date="2018" name="Evol. Lett.">
        <title>Horizontal gene cluster transfer increased hallucinogenic mushroom diversity.</title>
        <authorList>
            <person name="Reynolds H.T."/>
            <person name="Vijayakumar V."/>
            <person name="Gluck-Thaler E."/>
            <person name="Korotkin H.B."/>
            <person name="Matheny P.B."/>
            <person name="Slot J.C."/>
        </authorList>
    </citation>
    <scope>NUCLEOTIDE SEQUENCE [LARGE SCALE GENOMIC DNA]</scope>
    <source>
        <strain evidence="3 4">2631</strain>
    </source>
</reference>
<keyword evidence="2" id="KW-0472">Membrane</keyword>
<evidence type="ECO:0000313" key="4">
    <source>
        <dbReference type="Proteomes" id="UP000283269"/>
    </source>
</evidence>
<organism evidence="3 4">
    <name type="scientific">Psilocybe cyanescens</name>
    <dbReference type="NCBI Taxonomy" id="93625"/>
    <lineage>
        <taxon>Eukaryota</taxon>
        <taxon>Fungi</taxon>
        <taxon>Dikarya</taxon>
        <taxon>Basidiomycota</taxon>
        <taxon>Agaricomycotina</taxon>
        <taxon>Agaricomycetes</taxon>
        <taxon>Agaricomycetidae</taxon>
        <taxon>Agaricales</taxon>
        <taxon>Agaricineae</taxon>
        <taxon>Strophariaceae</taxon>
        <taxon>Psilocybe</taxon>
    </lineage>
</organism>